<feature type="non-terminal residue" evidence="1">
    <location>
        <position position="85"/>
    </location>
</feature>
<dbReference type="Proteomes" id="UP000265520">
    <property type="component" value="Unassembled WGS sequence"/>
</dbReference>
<sequence length="85" mass="9211">MSITSTTTPLFKSLTIAAESSSRLFSSPSSLFYPKTKPTFFKLHFSLNSSPSLSLKTNRSLPPPLFVAQEGETLTTSPDEAALLD</sequence>
<evidence type="ECO:0000313" key="1">
    <source>
        <dbReference type="EMBL" id="MCI16891.1"/>
    </source>
</evidence>
<dbReference type="GO" id="GO:1990904">
    <property type="term" value="C:ribonucleoprotein complex"/>
    <property type="evidence" value="ECO:0007669"/>
    <property type="project" value="UniProtKB-KW"/>
</dbReference>
<comment type="caution">
    <text evidence="1">The sequence shown here is derived from an EMBL/GenBank/DDBJ whole genome shotgun (WGS) entry which is preliminary data.</text>
</comment>
<protein>
    <submittedName>
        <fullName evidence="1">Ribonucleoprotein</fullName>
    </submittedName>
</protein>
<organism evidence="1 2">
    <name type="scientific">Trifolium medium</name>
    <dbReference type="NCBI Taxonomy" id="97028"/>
    <lineage>
        <taxon>Eukaryota</taxon>
        <taxon>Viridiplantae</taxon>
        <taxon>Streptophyta</taxon>
        <taxon>Embryophyta</taxon>
        <taxon>Tracheophyta</taxon>
        <taxon>Spermatophyta</taxon>
        <taxon>Magnoliopsida</taxon>
        <taxon>eudicotyledons</taxon>
        <taxon>Gunneridae</taxon>
        <taxon>Pentapetalae</taxon>
        <taxon>rosids</taxon>
        <taxon>fabids</taxon>
        <taxon>Fabales</taxon>
        <taxon>Fabaceae</taxon>
        <taxon>Papilionoideae</taxon>
        <taxon>50 kb inversion clade</taxon>
        <taxon>NPAAA clade</taxon>
        <taxon>Hologalegina</taxon>
        <taxon>IRL clade</taxon>
        <taxon>Trifolieae</taxon>
        <taxon>Trifolium</taxon>
    </lineage>
</organism>
<reference evidence="1 2" key="1">
    <citation type="journal article" date="2018" name="Front. Plant Sci.">
        <title>Red Clover (Trifolium pratense) and Zigzag Clover (T. medium) - A Picture of Genomic Similarities and Differences.</title>
        <authorList>
            <person name="Dluhosova J."/>
            <person name="Istvanek J."/>
            <person name="Nedelnik J."/>
            <person name="Repkova J."/>
        </authorList>
    </citation>
    <scope>NUCLEOTIDE SEQUENCE [LARGE SCALE GENOMIC DNA]</scope>
    <source>
        <strain evidence="2">cv. 10/8</strain>
        <tissue evidence="1">Leaf</tissue>
    </source>
</reference>
<proteinExistence type="predicted"/>
<keyword evidence="1" id="KW-0687">Ribonucleoprotein</keyword>
<evidence type="ECO:0000313" key="2">
    <source>
        <dbReference type="Proteomes" id="UP000265520"/>
    </source>
</evidence>
<name>A0A392PXV5_9FABA</name>
<accession>A0A392PXV5</accession>
<dbReference type="AlphaFoldDB" id="A0A392PXV5"/>
<keyword evidence="2" id="KW-1185">Reference proteome</keyword>
<dbReference type="EMBL" id="LXQA010102890">
    <property type="protein sequence ID" value="MCI16891.1"/>
    <property type="molecule type" value="Genomic_DNA"/>
</dbReference>